<dbReference type="Gene3D" id="1.20.1280.290">
    <property type="match status" value="2"/>
</dbReference>
<feature type="transmembrane region" description="Helical" evidence="13">
    <location>
        <begin position="186"/>
        <end position="207"/>
    </location>
</feature>
<evidence type="ECO:0000256" key="13">
    <source>
        <dbReference type="RuleBase" id="RU910715"/>
    </source>
</evidence>
<organism evidence="14 15">
    <name type="scientific">Glossina austeni</name>
    <name type="common">Savannah tsetse fly</name>
    <dbReference type="NCBI Taxonomy" id="7395"/>
    <lineage>
        <taxon>Eukaryota</taxon>
        <taxon>Metazoa</taxon>
        <taxon>Ecdysozoa</taxon>
        <taxon>Arthropoda</taxon>
        <taxon>Hexapoda</taxon>
        <taxon>Insecta</taxon>
        <taxon>Pterygota</taxon>
        <taxon>Neoptera</taxon>
        <taxon>Endopterygota</taxon>
        <taxon>Diptera</taxon>
        <taxon>Brachycera</taxon>
        <taxon>Muscomorpha</taxon>
        <taxon>Hippoboscoidea</taxon>
        <taxon>Glossinidae</taxon>
        <taxon>Glossina</taxon>
    </lineage>
</organism>
<comment type="function">
    <text evidence="12">Mediates both low-affinity uptake and efflux of sugar across the membrane.</text>
</comment>
<dbReference type="FunFam" id="1.20.1280.290:FF:000004">
    <property type="entry name" value="Sugar transporter SWEET"/>
    <property type="match status" value="1"/>
</dbReference>
<feature type="transmembrane region" description="Helical" evidence="13">
    <location>
        <begin position="43"/>
        <end position="63"/>
    </location>
</feature>
<evidence type="ECO:0000256" key="3">
    <source>
        <dbReference type="ARBA" id="ARBA00007809"/>
    </source>
</evidence>
<comment type="similarity">
    <text evidence="3 13">Belongs to the SWEET sugar transporter family.</text>
</comment>
<dbReference type="GO" id="GO:0051119">
    <property type="term" value="F:sugar transmembrane transporter activity"/>
    <property type="evidence" value="ECO:0007669"/>
    <property type="project" value="InterPro"/>
</dbReference>
<dbReference type="EnsemblMetazoa" id="GAUT044431-RA">
    <property type="protein sequence ID" value="GAUT044431-PA"/>
    <property type="gene ID" value="GAUT044431"/>
</dbReference>
<keyword evidence="8" id="KW-0677">Repeat</keyword>
<feature type="transmembrane region" description="Helical" evidence="13">
    <location>
        <begin position="159"/>
        <end position="180"/>
    </location>
</feature>
<dbReference type="InterPro" id="IPR004316">
    <property type="entry name" value="SWEET_rpt"/>
</dbReference>
<keyword evidence="7 13" id="KW-0812">Transmembrane</keyword>
<evidence type="ECO:0000256" key="5">
    <source>
        <dbReference type="ARBA" id="ARBA00022475"/>
    </source>
</evidence>
<evidence type="ECO:0000256" key="1">
    <source>
        <dbReference type="ARBA" id="ARBA00004651"/>
    </source>
</evidence>
<dbReference type="AlphaFoldDB" id="A0A1A9VQJ6"/>
<sequence length="226" mass="25502">MHNAQGFISLLEITAVITTILQYLSGALICLKYVKKKSTGDSSGFPFICGFLSCGYWIHYGFLSSEHSVVLVNIIGVCLFFIYTLIYYVITVNKKSHVKQFLFILLALFGIILYDNSLMDTQQSQKFMGIVCCIVTVCFFAAPLINLLHVIRIKNSESLPFPMIIMSFLVSIQWLVYGIIISDTFIQLPNFLGCILSMLQLCLFVCYPPKSFNGQGYKLVEQSVVF</sequence>
<keyword evidence="10" id="KW-0333">Golgi apparatus</keyword>
<dbReference type="FunFam" id="1.20.1280.290:FF:000010">
    <property type="entry name" value="Sugar transporter SWEET"/>
    <property type="match status" value="1"/>
</dbReference>
<evidence type="ECO:0000256" key="6">
    <source>
        <dbReference type="ARBA" id="ARBA00022597"/>
    </source>
</evidence>
<dbReference type="Proteomes" id="UP000078200">
    <property type="component" value="Unassembled WGS sequence"/>
</dbReference>
<feature type="transmembrane region" description="Helical" evidence="13">
    <location>
        <begin position="97"/>
        <end position="114"/>
    </location>
</feature>
<evidence type="ECO:0000256" key="11">
    <source>
        <dbReference type="ARBA" id="ARBA00023136"/>
    </source>
</evidence>
<evidence type="ECO:0000256" key="8">
    <source>
        <dbReference type="ARBA" id="ARBA00022737"/>
    </source>
</evidence>
<evidence type="ECO:0000256" key="9">
    <source>
        <dbReference type="ARBA" id="ARBA00022989"/>
    </source>
</evidence>
<keyword evidence="5" id="KW-1003">Cell membrane</keyword>
<evidence type="ECO:0000256" key="4">
    <source>
        <dbReference type="ARBA" id="ARBA00022448"/>
    </source>
</evidence>
<feature type="transmembrane region" description="Helical" evidence="13">
    <location>
        <begin position="126"/>
        <end position="147"/>
    </location>
</feature>
<proteinExistence type="inferred from homology"/>
<comment type="function">
    <text evidence="13">Mediates sugar transport across membranes.</text>
</comment>
<evidence type="ECO:0000256" key="10">
    <source>
        <dbReference type="ARBA" id="ARBA00023034"/>
    </source>
</evidence>
<dbReference type="PANTHER" id="PTHR10791:SF112">
    <property type="entry name" value="SUGAR TRANSPORTER SWEET1"/>
    <property type="match status" value="1"/>
</dbReference>
<name>A0A1A9VQJ6_GLOAU</name>
<feature type="transmembrane region" description="Helical" evidence="13">
    <location>
        <begin position="6"/>
        <end position="31"/>
    </location>
</feature>
<reference evidence="14" key="1">
    <citation type="submission" date="2020-05" db="UniProtKB">
        <authorList>
            <consortium name="EnsemblMetazoa"/>
        </authorList>
    </citation>
    <scope>IDENTIFICATION</scope>
    <source>
        <strain evidence="14">TTRI</strain>
    </source>
</reference>
<evidence type="ECO:0000256" key="12">
    <source>
        <dbReference type="ARBA" id="ARBA00055578"/>
    </source>
</evidence>
<protein>
    <recommendedName>
        <fullName evidence="13">Sugar transporter SWEET</fullName>
    </recommendedName>
</protein>
<comment type="subcellular location">
    <subcellularLocation>
        <location evidence="1 13">Cell membrane</location>
        <topology evidence="1 13">Multi-pass membrane protein</topology>
    </subcellularLocation>
    <subcellularLocation>
        <location evidence="2">Golgi apparatus membrane</location>
        <topology evidence="2">Multi-pass membrane protein</topology>
    </subcellularLocation>
</comment>
<keyword evidence="9 13" id="KW-1133">Transmembrane helix</keyword>
<dbReference type="InterPro" id="IPR047664">
    <property type="entry name" value="SWEET"/>
</dbReference>
<dbReference type="GO" id="GO:0000139">
    <property type="term" value="C:Golgi membrane"/>
    <property type="evidence" value="ECO:0007669"/>
    <property type="project" value="UniProtKB-SubCell"/>
</dbReference>
<keyword evidence="15" id="KW-1185">Reference proteome</keyword>
<feature type="transmembrane region" description="Helical" evidence="13">
    <location>
        <begin position="69"/>
        <end position="90"/>
    </location>
</feature>
<dbReference type="PANTHER" id="PTHR10791">
    <property type="entry name" value="RAG1-ACTIVATING PROTEIN 1"/>
    <property type="match status" value="1"/>
</dbReference>
<evidence type="ECO:0000256" key="7">
    <source>
        <dbReference type="ARBA" id="ARBA00022692"/>
    </source>
</evidence>
<keyword evidence="11 13" id="KW-0472">Membrane</keyword>
<keyword evidence="4 13" id="KW-0813">Transport</keyword>
<accession>A0A1A9VQJ6</accession>
<dbReference type="VEuPathDB" id="VectorBase:GAUT044431"/>
<dbReference type="GO" id="GO:0005886">
    <property type="term" value="C:plasma membrane"/>
    <property type="evidence" value="ECO:0007669"/>
    <property type="project" value="UniProtKB-SubCell"/>
</dbReference>
<evidence type="ECO:0000313" key="15">
    <source>
        <dbReference type="Proteomes" id="UP000078200"/>
    </source>
</evidence>
<dbReference type="Pfam" id="PF03083">
    <property type="entry name" value="MtN3_slv"/>
    <property type="match status" value="2"/>
</dbReference>
<keyword evidence="6 13" id="KW-0762">Sugar transport</keyword>
<evidence type="ECO:0000256" key="2">
    <source>
        <dbReference type="ARBA" id="ARBA00004653"/>
    </source>
</evidence>
<evidence type="ECO:0000313" key="14">
    <source>
        <dbReference type="EnsemblMetazoa" id="GAUT044431-PA"/>
    </source>
</evidence>
<dbReference type="STRING" id="7395.A0A1A9VQJ6"/>